<dbReference type="OrthoDB" id="9804434at2"/>
<keyword evidence="1 8" id="KW-0963">Cytoplasm</keyword>
<feature type="binding site" evidence="8">
    <location>
        <position position="152"/>
    </location>
    <ligand>
        <name>substrate</name>
    </ligand>
</feature>
<dbReference type="GO" id="GO:0055129">
    <property type="term" value="P:L-proline biosynthetic process"/>
    <property type="evidence" value="ECO:0007669"/>
    <property type="project" value="UniProtKB-UniRule"/>
</dbReference>
<keyword evidence="7 8" id="KW-0067">ATP-binding</keyword>
<dbReference type="InterPro" id="IPR019797">
    <property type="entry name" value="Glutamate_5-kinase_CS"/>
</dbReference>
<dbReference type="SMART" id="SM00359">
    <property type="entry name" value="PUA"/>
    <property type="match status" value="1"/>
</dbReference>
<proteinExistence type="inferred from homology"/>
<dbReference type="PANTHER" id="PTHR43654:SF1">
    <property type="entry name" value="ISOPENTENYL PHOSPHATE KINASE"/>
    <property type="match status" value="1"/>
</dbReference>
<comment type="catalytic activity">
    <reaction evidence="8">
        <text>L-glutamate + ATP = L-glutamyl 5-phosphate + ADP</text>
        <dbReference type="Rhea" id="RHEA:14877"/>
        <dbReference type="ChEBI" id="CHEBI:29985"/>
        <dbReference type="ChEBI" id="CHEBI:30616"/>
        <dbReference type="ChEBI" id="CHEBI:58274"/>
        <dbReference type="ChEBI" id="CHEBI:456216"/>
        <dbReference type="EC" id="2.7.2.11"/>
    </reaction>
</comment>
<keyword evidence="4 8" id="KW-0808">Transferase</keyword>
<keyword evidence="5 8" id="KW-0547">Nucleotide-binding</keyword>
<dbReference type="PIRSF" id="PIRSF000729">
    <property type="entry name" value="GK"/>
    <property type="match status" value="1"/>
</dbReference>
<dbReference type="EMBL" id="JWME01000013">
    <property type="protein sequence ID" value="KJY49263.1"/>
    <property type="molecule type" value="Genomic_DNA"/>
</dbReference>
<name>A0A0F4KT74_9BIFI</name>
<dbReference type="PANTHER" id="PTHR43654">
    <property type="entry name" value="GLUTAMATE 5-KINASE"/>
    <property type="match status" value="1"/>
</dbReference>
<dbReference type="AlphaFoldDB" id="A0A0F4KT74"/>
<dbReference type="InterPro" id="IPR002478">
    <property type="entry name" value="PUA"/>
</dbReference>
<gene>
    <name evidence="8 10" type="primary">proB</name>
    <name evidence="10" type="ORF">JF69_13570</name>
</gene>
<dbReference type="InterPro" id="IPR036974">
    <property type="entry name" value="PUA_sf"/>
</dbReference>
<comment type="function">
    <text evidence="8">Catalyzes the transfer of a phosphate group to glutamate to form L-glutamate 5-phosphate.</text>
</comment>
<dbReference type="Proteomes" id="UP000033648">
    <property type="component" value="Unassembled WGS sequence"/>
</dbReference>
<dbReference type="InterPro" id="IPR011529">
    <property type="entry name" value="Glu_5kinase"/>
</dbReference>
<dbReference type="Pfam" id="PF00696">
    <property type="entry name" value="AA_kinase"/>
    <property type="match status" value="1"/>
</dbReference>
<dbReference type="CDD" id="cd21157">
    <property type="entry name" value="PUA_G5K"/>
    <property type="match status" value="1"/>
</dbReference>
<dbReference type="EC" id="2.7.2.11" evidence="8"/>
<evidence type="ECO:0000256" key="7">
    <source>
        <dbReference type="ARBA" id="ARBA00022840"/>
    </source>
</evidence>
<organism evidence="10 11">
    <name type="scientific">Bifidobacterium asteroides</name>
    <dbReference type="NCBI Taxonomy" id="1684"/>
    <lineage>
        <taxon>Bacteria</taxon>
        <taxon>Bacillati</taxon>
        <taxon>Actinomycetota</taxon>
        <taxon>Actinomycetes</taxon>
        <taxon>Bifidobacteriales</taxon>
        <taxon>Bifidobacteriaceae</taxon>
        <taxon>Bifidobacterium</taxon>
    </lineage>
</organism>
<feature type="binding site" evidence="8">
    <location>
        <position position="164"/>
    </location>
    <ligand>
        <name>substrate</name>
    </ligand>
</feature>
<keyword evidence="6 8" id="KW-0418">Kinase</keyword>
<evidence type="ECO:0000256" key="1">
    <source>
        <dbReference type="ARBA" id="ARBA00022490"/>
    </source>
</evidence>
<comment type="pathway">
    <text evidence="8">Amino-acid biosynthesis; L-proline biosynthesis; L-glutamate 5-semialdehyde from L-glutamate: step 1/2.</text>
</comment>
<dbReference type="GO" id="GO:0004349">
    <property type="term" value="F:glutamate 5-kinase activity"/>
    <property type="evidence" value="ECO:0007669"/>
    <property type="project" value="UniProtKB-UniRule"/>
</dbReference>
<dbReference type="NCBIfam" id="TIGR01027">
    <property type="entry name" value="proB"/>
    <property type="match status" value="1"/>
</dbReference>
<dbReference type="InterPro" id="IPR005715">
    <property type="entry name" value="Glu_5kinase/COase_Synthase"/>
</dbReference>
<keyword evidence="3 8" id="KW-0641">Proline biosynthesis</keyword>
<dbReference type="GO" id="GO:0005524">
    <property type="term" value="F:ATP binding"/>
    <property type="evidence" value="ECO:0007669"/>
    <property type="project" value="UniProtKB-KW"/>
</dbReference>
<dbReference type="SUPFAM" id="SSF88697">
    <property type="entry name" value="PUA domain-like"/>
    <property type="match status" value="1"/>
</dbReference>
<feature type="binding site" evidence="8">
    <location>
        <begin position="226"/>
        <end position="232"/>
    </location>
    <ligand>
        <name>ATP</name>
        <dbReference type="ChEBI" id="CHEBI:30616"/>
    </ligand>
</feature>
<dbReference type="HAMAP" id="MF_00456">
    <property type="entry name" value="ProB"/>
    <property type="match status" value="1"/>
</dbReference>
<dbReference type="PROSITE" id="PS50890">
    <property type="entry name" value="PUA"/>
    <property type="match status" value="1"/>
</dbReference>
<evidence type="ECO:0000256" key="8">
    <source>
        <dbReference type="HAMAP-Rule" id="MF_00456"/>
    </source>
</evidence>
<dbReference type="PROSITE" id="PS00902">
    <property type="entry name" value="GLUTAMATE_5_KINASE"/>
    <property type="match status" value="1"/>
</dbReference>
<dbReference type="UniPathway" id="UPA00098">
    <property type="reaction ID" value="UER00359"/>
</dbReference>
<dbReference type="InterPro" id="IPR001048">
    <property type="entry name" value="Asp/Glu/Uridylate_kinase"/>
</dbReference>
<evidence type="ECO:0000259" key="9">
    <source>
        <dbReference type="SMART" id="SM00359"/>
    </source>
</evidence>
<dbReference type="PATRIC" id="fig|1684.4.peg.1460"/>
<dbReference type="PRINTS" id="PR00474">
    <property type="entry name" value="GLU5KINASE"/>
</dbReference>
<accession>A0A0F4KT74</accession>
<comment type="similarity">
    <text evidence="8">Belongs to the glutamate 5-kinase family.</text>
</comment>
<keyword evidence="2 8" id="KW-0028">Amino-acid biosynthesis</keyword>
<dbReference type="InterPro" id="IPR001057">
    <property type="entry name" value="Glu/AcGlu_kinase"/>
</dbReference>
<dbReference type="InterPro" id="IPR041739">
    <property type="entry name" value="G5K_ProB"/>
</dbReference>
<dbReference type="GO" id="GO:0003723">
    <property type="term" value="F:RNA binding"/>
    <property type="evidence" value="ECO:0007669"/>
    <property type="project" value="InterPro"/>
</dbReference>
<evidence type="ECO:0000313" key="10">
    <source>
        <dbReference type="EMBL" id="KJY49263.1"/>
    </source>
</evidence>
<dbReference type="CDD" id="cd04242">
    <property type="entry name" value="AAK_G5K_ProB"/>
    <property type="match status" value="1"/>
</dbReference>
<feature type="domain" description="PUA" evidence="9">
    <location>
        <begin position="290"/>
        <end position="368"/>
    </location>
</feature>
<dbReference type="InterPro" id="IPR015947">
    <property type="entry name" value="PUA-like_sf"/>
</dbReference>
<evidence type="ECO:0000256" key="4">
    <source>
        <dbReference type="ARBA" id="ARBA00022679"/>
    </source>
</evidence>
<sequence length="380" mass="39752">MTGGEGSDEAAVRSRVAQARTMVVKVGSSSLTDPHGHLDLGRLRSLVGALASAAVDGARLVLVTSGAIAAGFGTLGFDQRPGDVATQQATASVGQGLLMAQYETAFARYGLRVGQILITARDTTHAVQYRNARRTLCRLLDLGVIPIVNENDALASNEIRFGDNDHLSALIANIVSADALVLLTDVDALYSEPPSRPGARRIGFVPDVAAIMDQVDAQGSVSGLGTGGMSTKLEAARIAAASGMPVVLTRADLAGPALAGDRVGTLFAPIRPRGSSHRLWIKFASRPRGGYLVDQGAVKALRGGRASLLAAGARSVQGEFSAGDPVWIHDESGRQVAKGLSGYDSEEAQDMLGLNTKELRRRLGAHYAHPLVHRDSLVLV</sequence>
<evidence type="ECO:0000256" key="5">
    <source>
        <dbReference type="ARBA" id="ARBA00022741"/>
    </source>
</evidence>
<dbReference type="FunFam" id="3.40.1160.10:FF:000018">
    <property type="entry name" value="Glutamate 5-kinase"/>
    <property type="match status" value="1"/>
</dbReference>
<dbReference type="Gene3D" id="2.30.130.10">
    <property type="entry name" value="PUA domain"/>
    <property type="match status" value="1"/>
</dbReference>
<feature type="binding site" evidence="8">
    <location>
        <position position="65"/>
    </location>
    <ligand>
        <name>substrate</name>
    </ligand>
</feature>
<feature type="binding site" evidence="8">
    <location>
        <position position="25"/>
    </location>
    <ligand>
        <name>ATP</name>
        <dbReference type="ChEBI" id="CHEBI:30616"/>
    </ligand>
</feature>
<dbReference type="InterPro" id="IPR036393">
    <property type="entry name" value="AceGlu_kinase-like_sf"/>
</dbReference>
<feature type="binding site" evidence="8">
    <location>
        <begin position="184"/>
        <end position="185"/>
    </location>
    <ligand>
        <name>ATP</name>
        <dbReference type="ChEBI" id="CHEBI:30616"/>
    </ligand>
</feature>
<protein>
    <recommendedName>
        <fullName evidence="8">Glutamate 5-kinase</fullName>
        <ecNumber evidence="8">2.7.2.11</ecNumber>
    </recommendedName>
    <alternativeName>
        <fullName evidence="8">Gamma-glutamyl kinase</fullName>
        <shortName evidence="8">GK</shortName>
    </alternativeName>
</protein>
<evidence type="ECO:0000256" key="6">
    <source>
        <dbReference type="ARBA" id="ARBA00022777"/>
    </source>
</evidence>
<dbReference type="Gene3D" id="3.40.1160.10">
    <property type="entry name" value="Acetylglutamate kinase-like"/>
    <property type="match status" value="2"/>
</dbReference>
<evidence type="ECO:0000256" key="3">
    <source>
        <dbReference type="ARBA" id="ARBA00022650"/>
    </source>
</evidence>
<dbReference type="SUPFAM" id="SSF53633">
    <property type="entry name" value="Carbamate kinase-like"/>
    <property type="match status" value="1"/>
</dbReference>
<reference evidence="10 11" key="1">
    <citation type="submission" date="2014-12" db="EMBL/GenBank/DDBJ databases">
        <title>Comparative genomics of the lactic acid bacteria isolated from the honey bee gut.</title>
        <authorList>
            <person name="Ellegaard K.M."/>
            <person name="Tamarit D."/>
            <person name="Javelind E."/>
            <person name="Olofsson T."/>
            <person name="Andersson S.G."/>
            <person name="Vasquez A."/>
        </authorList>
    </citation>
    <scope>NUCLEOTIDE SEQUENCE [LARGE SCALE GENOMIC DNA]</scope>
    <source>
        <strain evidence="10 11">Bin2</strain>
    </source>
</reference>
<evidence type="ECO:0000256" key="2">
    <source>
        <dbReference type="ARBA" id="ARBA00022605"/>
    </source>
</evidence>
<dbReference type="Pfam" id="PF01472">
    <property type="entry name" value="PUA"/>
    <property type="match status" value="1"/>
</dbReference>
<comment type="subcellular location">
    <subcellularLocation>
        <location evidence="8">Cytoplasm</location>
    </subcellularLocation>
</comment>
<comment type="caution">
    <text evidence="10">The sequence shown here is derived from an EMBL/GenBank/DDBJ whole genome shotgun (WGS) entry which is preliminary data.</text>
</comment>
<dbReference type="GO" id="GO:0005829">
    <property type="term" value="C:cytosol"/>
    <property type="evidence" value="ECO:0007669"/>
    <property type="project" value="TreeGrafter"/>
</dbReference>
<evidence type="ECO:0000313" key="11">
    <source>
        <dbReference type="Proteomes" id="UP000033648"/>
    </source>
</evidence>